<comment type="caution">
    <text evidence="2">The sequence shown here is derived from an EMBL/GenBank/DDBJ whole genome shotgun (WGS) entry which is preliminary data.</text>
</comment>
<organism evidence="2 3">
    <name type="scientific">Lentinula detonsa</name>
    <dbReference type="NCBI Taxonomy" id="2804962"/>
    <lineage>
        <taxon>Eukaryota</taxon>
        <taxon>Fungi</taxon>
        <taxon>Dikarya</taxon>
        <taxon>Basidiomycota</taxon>
        <taxon>Agaricomycotina</taxon>
        <taxon>Agaricomycetes</taxon>
        <taxon>Agaricomycetidae</taxon>
        <taxon>Agaricales</taxon>
        <taxon>Marasmiineae</taxon>
        <taxon>Omphalotaceae</taxon>
        <taxon>Lentinula</taxon>
    </lineage>
</organism>
<dbReference type="Pfam" id="PF22669">
    <property type="entry name" value="Exo_endo_phos2"/>
    <property type="match status" value="1"/>
</dbReference>
<dbReference type="EMBL" id="MU803310">
    <property type="protein sequence ID" value="KAJ3978373.1"/>
    <property type="molecule type" value="Genomic_DNA"/>
</dbReference>
<evidence type="ECO:0000259" key="1">
    <source>
        <dbReference type="SMART" id="SM00128"/>
    </source>
</evidence>
<name>A0AA38PMK9_9AGAR</name>
<dbReference type="GO" id="GO:0046856">
    <property type="term" value="P:phosphatidylinositol dephosphorylation"/>
    <property type="evidence" value="ECO:0007669"/>
    <property type="project" value="InterPro"/>
</dbReference>
<keyword evidence="2" id="KW-0378">Hydrolase</keyword>
<gene>
    <name evidence="2" type="ORF">F5890DRAFT_1569645</name>
</gene>
<dbReference type="GO" id="GO:0004439">
    <property type="term" value="F:phosphatidylinositol-4,5-bisphosphate 5-phosphatase activity"/>
    <property type="evidence" value="ECO:0007669"/>
    <property type="project" value="TreeGrafter"/>
</dbReference>
<dbReference type="Proteomes" id="UP001163850">
    <property type="component" value="Unassembled WGS sequence"/>
</dbReference>
<keyword evidence="2" id="KW-0255">Endonuclease</keyword>
<evidence type="ECO:0000313" key="3">
    <source>
        <dbReference type="Proteomes" id="UP001163850"/>
    </source>
</evidence>
<accession>A0AA38PMK9</accession>
<proteinExistence type="predicted"/>
<keyword evidence="2" id="KW-0540">Nuclease</keyword>
<dbReference type="InterPro" id="IPR046985">
    <property type="entry name" value="IP5"/>
</dbReference>
<dbReference type="PANTHER" id="PTHR11200:SF240">
    <property type="entry name" value="INOSITOL POLYPHOSPHATE 5-PHOSPHATASE C9G1.10C-RELATED"/>
    <property type="match status" value="1"/>
</dbReference>
<dbReference type="AlphaFoldDB" id="A0AA38PMK9"/>
<reference evidence="2" key="1">
    <citation type="submission" date="2022-08" db="EMBL/GenBank/DDBJ databases">
        <authorList>
            <consortium name="DOE Joint Genome Institute"/>
            <person name="Min B."/>
            <person name="Riley R."/>
            <person name="Sierra-Patev S."/>
            <person name="Naranjo-Ortiz M."/>
            <person name="Looney B."/>
            <person name="Konkel Z."/>
            <person name="Slot J.C."/>
            <person name="Sakamoto Y."/>
            <person name="Steenwyk J.L."/>
            <person name="Rokas A."/>
            <person name="Carro J."/>
            <person name="Camarero S."/>
            <person name="Ferreira P."/>
            <person name="Molpeceres G."/>
            <person name="Ruiz-Duenas F.J."/>
            <person name="Serrano A."/>
            <person name="Henrissat B."/>
            <person name="Drula E."/>
            <person name="Hughes K.W."/>
            <person name="Mata J.L."/>
            <person name="Ishikawa N.K."/>
            <person name="Vargas-Isla R."/>
            <person name="Ushijima S."/>
            <person name="Smith C.A."/>
            <person name="Ahrendt S."/>
            <person name="Andreopoulos W."/>
            <person name="He G."/>
            <person name="Labutti K."/>
            <person name="Lipzen A."/>
            <person name="Ng V."/>
            <person name="Sandor L."/>
            <person name="Barry K."/>
            <person name="Martinez A.T."/>
            <person name="Xiao Y."/>
            <person name="Gibbons J.G."/>
            <person name="Terashima K."/>
            <person name="Hibbett D.S."/>
            <person name="Grigoriev I.V."/>
        </authorList>
    </citation>
    <scope>NUCLEOTIDE SEQUENCE</scope>
    <source>
        <strain evidence="2">TFB7829</strain>
    </source>
</reference>
<dbReference type="GO" id="GO:0004519">
    <property type="term" value="F:endonuclease activity"/>
    <property type="evidence" value="ECO:0007669"/>
    <property type="project" value="UniProtKB-KW"/>
</dbReference>
<dbReference type="InterPro" id="IPR000300">
    <property type="entry name" value="IPPc"/>
</dbReference>
<evidence type="ECO:0000313" key="2">
    <source>
        <dbReference type="EMBL" id="KAJ3978373.1"/>
    </source>
</evidence>
<dbReference type="SMART" id="SM00128">
    <property type="entry name" value="IPPc"/>
    <property type="match status" value="1"/>
</dbReference>
<dbReference type="PANTHER" id="PTHR11200">
    <property type="entry name" value="INOSITOL 5-PHOSPHATASE"/>
    <property type="match status" value="1"/>
</dbReference>
<dbReference type="SUPFAM" id="SSF56219">
    <property type="entry name" value="DNase I-like"/>
    <property type="match status" value="1"/>
</dbReference>
<dbReference type="InterPro" id="IPR036691">
    <property type="entry name" value="Endo/exonu/phosph_ase_sf"/>
</dbReference>
<feature type="domain" description="Inositol polyphosphate-related phosphatase" evidence="1">
    <location>
        <begin position="1"/>
        <end position="202"/>
    </location>
</feature>
<dbReference type="Gene3D" id="3.60.10.10">
    <property type="entry name" value="Endonuclease/exonuclease/phosphatase"/>
    <property type="match status" value="1"/>
</dbReference>
<sequence>MGGRYGNKGGILSRFLIDDSSLCFVNCHLAAGQHAVRARNADAAGMLEQQFLFPAAGEHLAFVGGGDGSMVLDHEIVFINGDMNYRIAQRRDAITAAVRANEHESLFAHDQLLKEIRYNRACRFRFFTEGPIAFAPTYKYDRRSDVYDTSEKRRAPAWCDRVLWRSCVPSRVKQLHYQRYEVNVSDHRPISAAFNITVKRTRHEIREKKKAEVQMQWTGLQEKLLMEAREFCINSCRI</sequence>
<protein>
    <submittedName>
        <fullName evidence="2">Endonuclease/exonuclease/phosphatase</fullName>
    </submittedName>
</protein>